<dbReference type="SMART" id="SM00357">
    <property type="entry name" value="CSP"/>
    <property type="match status" value="2"/>
</dbReference>
<sequence length="785" mass="89885">MEQKIVDFMKEKLYKPMTIGELKTALAVADGEEWNTFVEILKRMEQEGQIVETRTHRYGLPGKMNLVVGRLQGKAKGFGFVIPTDPEELPYGDIYVDAGDMNGAMHGDKVIVRVHKRRGYNGRREGQIIRILDRVNKTVVGTLISHQHYAFVTPDDQRLGMDVFIPETDFNGAADGMKVVVEITHYPEGMNSIQGKVIEVLGYPHEPGVDILAIIRKHGLPESFPDKVLAEAEAVPEAISEKDLQGRRDLRDLRMVTIDGEDAKDLDDAVSVERLPNGNIRLGVHIADVSYYVREHTALDQEAYNRGTSVYLVDRVIPMLPHRLSNGICSLNPKVDRLTLTCDMEWSPELELVSHSIYPSVIKTNERMTYTNVRKILTDKDPELRERYKELVADFELMEELAMNLRARRMRRGAIDFDFVETKVIVDREGKPVEIKKRERSVAEQIIEEFMLAANETVSQHFHWLNIPFVYRIHEEPDSDRIADFNDFIYNFGLSLKGVGNKVHPKAMQMLLEEIKGQPEERIISTVMLRSMKQAKYSPEPLGHFGLSAKFYSHFTSPIRRYPDLLIHRIIRETFENGGTLPQERIDYYNARLAEMTQHASERERLAVDAERETDLVKKVEFMEDKVGEEFEGYISGVTAFGMFVELDNSVEGLVHVSYLDDDYYYYNEKQYALVGERTGRTFRIGDKVKVLVETVNKEARTIDFKILEGGEYRSIRGGRRDNQAEKGGRRNVSFAGRDRKSQDQKPKRSRRKTGVSSAAKKKQDGLKYVAKKAAKSKKNKLVKL</sequence>
<dbReference type="Gene3D" id="2.40.50.140">
    <property type="entry name" value="Nucleic acid-binding proteins"/>
    <property type="match status" value="3"/>
</dbReference>
<feature type="region of interest" description="Disordered" evidence="9">
    <location>
        <begin position="718"/>
        <end position="785"/>
    </location>
</feature>
<feature type="domain" description="S1 motif" evidence="10">
    <location>
        <begin position="628"/>
        <end position="708"/>
    </location>
</feature>
<dbReference type="AlphaFoldDB" id="A0A7I8D9V0"/>
<proteinExistence type="inferred from homology"/>
<dbReference type="Pfam" id="PF00575">
    <property type="entry name" value="S1"/>
    <property type="match status" value="1"/>
</dbReference>
<comment type="similarity">
    <text evidence="8">Belongs to the RNR ribonuclease family. RNase R subfamily.</text>
</comment>
<dbReference type="PROSITE" id="PS01175">
    <property type="entry name" value="RIBONUCLEASE_II"/>
    <property type="match status" value="1"/>
</dbReference>
<evidence type="ECO:0000259" key="10">
    <source>
        <dbReference type="PROSITE" id="PS50126"/>
    </source>
</evidence>
<dbReference type="SUPFAM" id="SSF50249">
    <property type="entry name" value="Nucleic acid-binding proteins"/>
    <property type="match status" value="4"/>
</dbReference>
<evidence type="ECO:0000256" key="2">
    <source>
        <dbReference type="ARBA" id="ARBA00004496"/>
    </source>
</evidence>
<dbReference type="CDD" id="cd04471">
    <property type="entry name" value="S1_RNase_R"/>
    <property type="match status" value="1"/>
</dbReference>
<evidence type="ECO:0000256" key="3">
    <source>
        <dbReference type="ARBA" id="ARBA00022490"/>
    </source>
</evidence>
<dbReference type="InterPro" id="IPR011129">
    <property type="entry name" value="CSD"/>
</dbReference>
<dbReference type="NCBIfam" id="TIGR02063">
    <property type="entry name" value="RNase_R"/>
    <property type="match status" value="1"/>
</dbReference>
<dbReference type="InterPro" id="IPR040476">
    <property type="entry name" value="CSD2"/>
</dbReference>
<dbReference type="InterPro" id="IPR022966">
    <property type="entry name" value="RNase_II/R_CS"/>
</dbReference>
<dbReference type="EC" id="3.1.13.1" evidence="8"/>
<keyword evidence="6 8" id="KW-0269">Exonuclease</keyword>
<dbReference type="NCBIfam" id="TIGR00358">
    <property type="entry name" value="3_prime_RNase"/>
    <property type="match status" value="1"/>
</dbReference>
<dbReference type="InterPro" id="IPR012340">
    <property type="entry name" value="NA-bd_OB-fold"/>
</dbReference>
<organism evidence="11 12">
    <name type="scientific">Effusibacillus dendaii</name>
    <dbReference type="NCBI Taxonomy" id="2743772"/>
    <lineage>
        <taxon>Bacteria</taxon>
        <taxon>Bacillati</taxon>
        <taxon>Bacillota</taxon>
        <taxon>Bacilli</taxon>
        <taxon>Bacillales</taxon>
        <taxon>Alicyclobacillaceae</taxon>
        <taxon>Effusibacillus</taxon>
    </lineage>
</organism>
<comment type="subcellular location">
    <subcellularLocation>
        <location evidence="2 8">Cytoplasm</location>
    </subcellularLocation>
</comment>
<keyword evidence="3 8" id="KW-0963">Cytoplasm</keyword>
<dbReference type="KEGG" id="eff:skT53_19230"/>
<evidence type="ECO:0000256" key="5">
    <source>
        <dbReference type="ARBA" id="ARBA00022801"/>
    </source>
</evidence>
<reference evidence="11 12" key="1">
    <citation type="submission" date="2020-08" db="EMBL/GenBank/DDBJ databases">
        <title>Complete Genome Sequence of Effusibacillus dendaii Strain skT53, Isolated from Farmland soil.</title>
        <authorList>
            <person name="Konishi T."/>
            <person name="Kawasaki H."/>
        </authorList>
    </citation>
    <scope>NUCLEOTIDE SEQUENCE [LARGE SCALE GENOMIC DNA]</scope>
    <source>
        <strain evidence="12">skT53</strain>
    </source>
</reference>
<dbReference type="Pfam" id="PF17876">
    <property type="entry name" value="CSD2"/>
    <property type="match status" value="1"/>
</dbReference>
<dbReference type="InterPro" id="IPR003029">
    <property type="entry name" value="S1_domain"/>
</dbReference>
<protein>
    <recommendedName>
        <fullName evidence="8">Ribonuclease R</fullName>
        <shortName evidence="8">RNase R</shortName>
        <ecNumber evidence="8">3.1.13.1</ecNumber>
    </recommendedName>
</protein>
<evidence type="ECO:0000313" key="12">
    <source>
        <dbReference type="Proteomes" id="UP000593802"/>
    </source>
</evidence>
<evidence type="ECO:0000256" key="6">
    <source>
        <dbReference type="ARBA" id="ARBA00022839"/>
    </source>
</evidence>
<accession>A0A7I8D9V0</accession>
<dbReference type="SMART" id="SM00316">
    <property type="entry name" value="S1"/>
    <property type="match status" value="1"/>
</dbReference>
<feature type="compositionally biased region" description="Basic and acidic residues" evidence="9">
    <location>
        <begin position="737"/>
        <end position="747"/>
    </location>
</feature>
<feature type="compositionally biased region" description="Basic residues" evidence="9">
    <location>
        <begin position="770"/>
        <end position="785"/>
    </location>
</feature>
<name>A0A7I8D9V0_9BACL</name>
<dbReference type="Proteomes" id="UP000593802">
    <property type="component" value="Chromosome"/>
</dbReference>
<dbReference type="HAMAP" id="MF_01895">
    <property type="entry name" value="RNase_R"/>
    <property type="match status" value="1"/>
</dbReference>
<evidence type="ECO:0000256" key="7">
    <source>
        <dbReference type="ARBA" id="ARBA00022884"/>
    </source>
</evidence>
<dbReference type="GO" id="GO:0008859">
    <property type="term" value="F:exoribonuclease II activity"/>
    <property type="evidence" value="ECO:0007669"/>
    <property type="project" value="UniProtKB-UniRule"/>
</dbReference>
<evidence type="ECO:0000256" key="9">
    <source>
        <dbReference type="SAM" id="MobiDB-lite"/>
    </source>
</evidence>
<dbReference type="InterPro" id="IPR004476">
    <property type="entry name" value="RNase_II/RNase_R"/>
</dbReference>
<dbReference type="InterPro" id="IPR050180">
    <property type="entry name" value="RNR_Ribonuclease"/>
</dbReference>
<dbReference type="InterPro" id="IPR013223">
    <property type="entry name" value="RNase_B_OB_dom"/>
</dbReference>
<gene>
    <name evidence="8 11" type="primary">rnr</name>
    <name evidence="11" type="ORF">skT53_19230</name>
</gene>
<comment type="catalytic activity">
    <reaction evidence="1 8">
        <text>Exonucleolytic cleavage in the 3'- to 5'-direction to yield nucleoside 5'-phosphates.</text>
        <dbReference type="EC" id="3.1.13.1"/>
    </reaction>
</comment>
<dbReference type="PANTHER" id="PTHR23355:SF9">
    <property type="entry name" value="DIS3-LIKE EXONUCLEASE 2"/>
    <property type="match status" value="1"/>
</dbReference>
<keyword evidence="12" id="KW-1185">Reference proteome</keyword>
<dbReference type="Pfam" id="PF08206">
    <property type="entry name" value="OB_RNB"/>
    <property type="match status" value="1"/>
</dbReference>
<dbReference type="EMBL" id="AP023366">
    <property type="protein sequence ID" value="BCJ86938.1"/>
    <property type="molecule type" value="Genomic_DNA"/>
</dbReference>
<dbReference type="GO" id="GO:0005829">
    <property type="term" value="C:cytosol"/>
    <property type="evidence" value="ECO:0007669"/>
    <property type="project" value="TreeGrafter"/>
</dbReference>
<evidence type="ECO:0000313" key="11">
    <source>
        <dbReference type="EMBL" id="BCJ86938.1"/>
    </source>
</evidence>
<dbReference type="SMART" id="SM00955">
    <property type="entry name" value="RNB"/>
    <property type="match status" value="1"/>
</dbReference>
<dbReference type="InterPro" id="IPR011805">
    <property type="entry name" value="RNase_R"/>
</dbReference>
<dbReference type="Pfam" id="PF00773">
    <property type="entry name" value="RNB"/>
    <property type="match status" value="1"/>
</dbReference>
<evidence type="ECO:0000256" key="8">
    <source>
        <dbReference type="HAMAP-Rule" id="MF_01895"/>
    </source>
</evidence>
<dbReference type="PROSITE" id="PS50126">
    <property type="entry name" value="S1"/>
    <property type="match status" value="1"/>
</dbReference>
<dbReference type="GO" id="GO:0003723">
    <property type="term" value="F:RNA binding"/>
    <property type="evidence" value="ECO:0007669"/>
    <property type="project" value="UniProtKB-UniRule"/>
</dbReference>
<keyword evidence="5 8" id="KW-0378">Hydrolase</keyword>
<evidence type="ECO:0000256" key="4">
    <source>
        <dbReference type="ARBA" id="ARBA00022722"/>
    </source>
</evidence>
<dbReference type="RefSeq" id="WP_200756451.1">
    <property type="nucleotide sequence ID" value="NZ_AP023366.1"/>
</dbReference>
<dbReference type="GO" id="GO:0006402">
    <property type="term" value="P:mRNA catabolic process"/>
    <property type="evidence" value="ECO:0007669"/>
    <property type="project" value="TreeGrafter"/>
</dbReference>
<dbReference type="PANTHER" id="PTHR23355">
    <property type="entry name" value="RIBONUCLEASE"/>
    <property type="match status" value="1"/>
</dbReference>
<keyword evidence="4 8" id="KW-0540">Nuclease</keyword>
<keyword evidence="7 8" id="KW-0694">RNA-binding</keyword>
<feature type="compositionally biased region" description="Basic and acidic residues" evidence="9">
    <location>
        <begin position="718"/>
        <end position="729"/>
    </location>
</feature>
<comment type="function">
    <text evidence="8">3'-5' exoribonuclease that releases 5'-nucleoside monophosphates and is involved in maturation of structured RNAs.</text>
</comment>
<dbReference type="InterPro" id="IPR001900">
    <property type="entry name" value="RNase_II/R"/>
</dbReference>
<evidence type="ECO:0000256" key="1">
    <source>
        <dbReference type="ARBA" id="ARBA00001849"/>
    </source>
</evidence>